<gene>
    <name evidence="2" type="ORF">SAMN05443377_10433</name>
</gene>
<dbReference type="AlphaFoldDB" id="A0A1H9QP41"/>
<reference evidence="2 3" key="1">
    <citation type="submission" date="2016-10" db="EMBL/GenBank/DDBJ databases">
        <authorList>
            <person name="de Groot N.N."/>
        </authorList>
    </citation>
    <scope>NUCLEOTIDE SEQUENCE [LARGE SCALE GENOMIC DNA]</scope>
    <source>
        <strain evidence="2 3">DSM 16859</strain>
    </source>
</reference>
<feature type="compositionally biased region" description="Basic and acidic residues" evidence="1">
    <location>
        <begin position="24"/>
        <end position="37"/>
    </location>
</feature>
<dbReference type="Pfam" id="PF12502">
    <property type="entry name" value="DUF3710"/>
    <property type="match status" value="1"/>
</dbReference>
<dbReference type="EMBL" id="FOGZ01000004">
    <property type="protein sequence ID" value="SER62218.1"/>
    <property type="molecule type" value="Genomic_DNA"/>
</dbReference>
<dbReference type="InterPro" id="IPR022183">
    <property type="entry name" value="DUF3710"/>
</dbReference>
<protein>
    <recommendedName>
        <fullName evidence="4">DUF3710 domain-containing protein</fullName>
    </recommendedName>
</protein>
<organism evidence="2 3">
    <name type="scientific">Propionibacterium cyclohexanicum</name>
    <dbReference type="NCBI Taxonomy" id="64702"/>
    <lineage>
        <taxon>Bacteria</taxon>
        <taxon>Bacillati</taxon>
        <taxon>Actinomycetota</taxon>
        <taxon>Actinomycetes</taxon>
        <taxon>Propionibacteriales</taxon>
        <taxon>Propionibacteriaceae</taxon>
        <taxon>Propionibacterium</taxon>
    </lineage>
</organism>
<sequence length="261" mass="28336">MIFGRKKHTSVDSDAEEAAGATTHTEDPAQSAEERLVDSGLSPDADGSEQQAAARTAPADEWELLDESKDWRTEGPFDITEVDLEADDVERLDFGSLVLTPFDGMQLQLQVNQATQEVQAVLVVQGQSVLELSLFAAPAHHSMLPTIRAEMMENTNSAGGTFTLGKGPFGTEVRRVVPLTTPDGQHGYHVSRTWFAQGPRWLLRGVLMGEAGVSEGIEGPAELLYEFFANTVVRRGERPMVPGDLIPLSLPENLGSQPEAR</sequence>
<dbReference type="Proteomes" id="UP000198815">
    <property type="component" value="Unassembled WGS sequence"/>
</dbReference>
<name>A0A1H9QP41_9ACTN</name>
<accession>A0A1H9QP41</accession>
<feature type="region of interest" description="Disordered" evidence="1">
    <location>
        <begin position="1"/>
        <end position="59"/>
    </location>
</feature>
<evidence type="ECO:0000256" key="1">
    <source>
        <dbReference type="SAM" id="MobiDB-lite"/>
    </source>
</evidence>
<proteinExistence type="predicted"/>
<evidence type="ECO:0000313" key="2">
    <source>
        <dbReference type="EMBL" id="SER62218.1"/>
    </source>
</evidence>
<evidence type="ECO:0008006" key="4">
    <source>
        <dbReference type="Google" id="ProtNLM"/>
    </source>
</evidence>
<dbReference type="STRING" id="64702.SAMN05443377_10433"/>
<dbReference type="RefSeq" id="WP_245725697.1">
    <property type="nucleotide sequence ID" value="NZ_FOGZ01000004.1"/>
</dbReference>
<evidence type="ECO:0000313" key="3">
    <source>
        <dbReference type="Proteomes" id="UP000198815"/>
    </source>
</evidence>
<keyword evidence="3" id="KW-1185">Reference proteome</keyword>